<dbReference type="EMBL" id="JACXVP010000006">
    <property type="protein sequence ID" value="KAG5599660.1"/>
    <property type="molecule type" value="Genomic_DNA"/>
</dbReference>
<proteinExistence type="predicted"/>
<evidence type="ECO:0000313" key="2">
    <source>
        <dbReference type="Proteomes" id="UP000824120"/>
    </source>
</evidence>
<keyword evidence="2" id="KW-1185">Reference proteome</keyword>
<comment type="caution">
    <text evidence="1">The sequence shown here is derived from an EMBL/GenBank/DDBJ whole genome shotgun (WGS) entry which is preliminary data.</text>
</comment>
<evidence type="ECO:0000313" key="1">
    <source>
        <dbReference type="EMBL" id="KAG5599660.1"/>
    </source>
</evidence>
<accession>A0A9J5YKG6</accession>
<name>A0A9J5YKG6_SOLCO</name>
<dbReference type="AlphaFoldDB" id="A0A9J5YKG6"/>
<dbReference type="PANTHER" id="PTHR33144:SF16">
    <property type="entry name" value="OS02G0129000 PROTEIN"/>
    <property type="match status" value="1"/>
</dbReference>
<dbReference type="OrthoDB" id="1434265at2759"/>
<sequence length="106" mass="12792">MYISWHAVPKDTKKCMWEYINSKFLIPVEGKKWVMTGLRDAWTRYKQKIKERCFNKNSTIEDMLAKRPDDMPEGQFHQLIEYWKQPNCSSKAKIDLCEMNSQNRKK</sequence>
<protein>
    <submittedName>
        <fullName evidence="1">Uncharacterized protein</fullName>
    </submittedName>
</protein>
<dbReference type="Proteomes" id="UP000824120">
    <property type="component" value="Chromosome 6"/>
</dbReference>
<dbReference type="PANTHER" id="PTHR33144">
    <property type="entry name" value="OS10G0409366 PROTEIN-RELATED"/>
    <property type="match status" value="1"/>
</dbReference>
<gene>
    <name evidence="1" type="ORF">H5410_031030</name>
</gene>
<organism evidence="1 2">
    <name type="scientific">Solanum commersonii</name>
    <name type="common">Commerson's wild potato</name>
    <name type="synonym">Commerson's nightshade</name>
    <dbReference type="NCBI Taxonomy" id="4109"/>
    <lineage>
        <taxon>Eukaryota</taxon>
        <taxon>Viridiplantae</taxon>
        <taxon>Streptophyta</taxon>
        <taxon>Embryophyta</taxon>
        <taxon>Tracheophyta</taxon>
        <taxon>Spermatophyta</taxon>
        <taxon>Magnoliopsida</taxon>
        <taxon>eudicotyledons</taxon>
        <taxon>Gunneridae</taxon>
        <taxon>Pentapetalae</taxon>
        <taxon>asterids</taxon>
        <taxon>lamiids</taxon>
        <taxon>Solanales</taxon>
        <taxon>Solanaceae</taxon>
        <taxon>Solanoideae</taxon>
        <taxon>Solaneae</taxon>
        <taxon>Solanum</taxon>
    </lineage>
</organism>
<reference evidence="1 2" key="1">
    <citation type="submission" date="2020-09" db="EMBL/GenBank/DDBJ databases">
        <title>De no assembly of potato wild relative species, Solanum commersonii.</title>
        <authorList>
            <person name="Cho K."/>
        </authorList>
    </citation>
    <scope>NUCLEOTIDE SEQUENCE [LARGE SCALE GENOMIC DNA]</scope>
    <source>
        <strain evidence="1">LZ3.2</strain>
        <tissue evidence="1">Leaf</tissue>
    </source>
</reference>